<dbReference type="AlphaFoldDB" id="D5RPT0"/>
<keyword evidence="3" id="KW-1185">Reference proteome</keyword>
<accession>D5RPT0</accession>
<evidence type="ECO:0008006" key="4">
    <source>
        <dbReference type="Google" id="ProtNLM"/>
    </source>
</evidence>
<reference evidence="2 3" key="1">
    <citation type="submission" date="2010-04" db="EMBL/GenBank/DDBJ databases">
        <authorList>
            <person name="Qin X."/>
            <person name="Bachman B."/>
            <person name="Battles P."/>
            <person name="Bell A."/>
            <person name="Bess C."/>
            <person name="Bickham C."/>
            <person name="Chaboub L."/>
            <person name="Chen D."/>
            <person name="Coyle M."/>
            <person name="Deiros D.R."/>
            <person name="Dinh H."/>
            <person name="Forbes L."/>
            <person name="Fowler G."/>
            <person name="Francisco L."/>
            <person name="Fu Q."/>
            <person name="Gubbala S."/>
            <person name="Hale W."/>
            <person name="Han Y."/>
            <person name="Hemphill L."/>
            <person name="Highlander S.K."/>
            <person name="Hirani K."/>
            <person name="Hogues M."/>
            <person name="Jackson L."/>
            <person name="Jakkamsetti A."/>
            <person name="Javaid M."/>
            <person name="Jiang H."/>
            <person name="Korchina V."/>
            <person name="Kovar C."/>
            <person name="Lara F."/>
            <person name="Lee S."/>
            <person name="Mata R."/>
            <person name="Mathew T."/>
            <person name="Moen C."/>
            <person name="Morales K."/>
            <person name="Munidasa M."/>
            <person name="Nazareth L."/>
            <person name="Ngo R."/>
            <person name="Nguyen L."/>
            <person name="Okwuonu G."/>
            <person name="Ongeri F."/>
            <person name="Patil S."/>
            <person name="Petrosino J."/>
            <person name="Pham C."/>
            <person name="Pham P."/>
            <person name="Pu L.-L."/>
            <person name="Puazo M."/>
            <person name="Raj R."/>
            <person name="Reid J."/>
            <person name="Rouhana J."/>
            <person name="Saada N."/>
            <person name="Shang Y."/>
            <person name="Simmons D."/>
            <person name="Thornton R."/>
            <person name="Warren J."/>
            <person name="Weissenberger G."/>
            <person name="Zhang J."/>
            <person name="Zhang L."/>
            <person name="Zhou C."/>
            <person name="Zhu D."/>
            <person name="Muzny D."/>
            <person name="Worley K."/>
            <person name="Gibbs R."/>
        </authorList>
    </citation>
    <scope>NUCLEOTIDE SEQUENCE [LARGE SCALE GENOMIC DNA]</scope>
    <source>
        <strain evidence="2 3">ATCC 49957</strain>
    </source>
</reference>
<feature type="compositionally biased region" description="Basic and acidic residues" evidence="1">
    <location>
        <begin position="111"/>
        <end position="124"/>
    </location>
</feature>
<evidence type="ECO:0000256" key="1">
    <source>
        <dbReference type="SAM" id="MobiDB-lite"/>
    </source>
</evidence>
<proteinExistence type="predicted"/>
<organism evidence="2 3">
    <name type="scientific">Pseudoroseomonas cervicalis ATCC 49957</name>
    <dbReference type="NCBI Taxonomy" id="525371"/>
    <lineage>
        <taxon>Bacteria</taxon>
        <taxon>Pseudomonadati</taxon>
        <taxon>Pseudomonadota</taxon>
        <taxon>Alphaproteobacteria</taxon>
        <taxon>Acetobacterales</taxon>
        <taxon>Roseomonadaceae</taxon>
        <taxon>Roseomonas</taxon>
    </lineage>
</organism>
<evidence type="ECO:0000313" key="2">
    <source>
        <dbReference type="EMBL" id="EFH10707.1"/>
    </source>
</evidence>
<dbReference type="GO" id="GO:0015562">
    <property type="term" value="F:efflux transmembrane transporter activity"/>
    <property type="evidence" value="ECO:0007669"/>
    <property type="project" value="InterPro"/>
</dbReference>
<protein>
    <recommendedName>
        <fullName evidence="4">Outer membrane efflux protein</fullName>
    </recommendedName>
</protein>
<name>D5RPT0_9PROT</name>
<dbReference type="SUPFAM" id="SSF56954">
    <property type="entry name" value="Outer membrane efflux proteins (OEP)"/>
    <property type="match status" value="1"/>
</dbReference>
<dbReference type="EMBL" id="ADVL01000642">
    <property type="protein sequence ID" value="EFH10707.1"/>
    <property type="molecule type" value="Genomic_DNA"/>
</dbReference>
<sequence length="124" mass="13346">MLGAFRNVADALRAIELDAEALRSQREAADVARQTLEIVRRQQPLGAVATLEVLAAQQADAAARTAAIRAQAARFTDTVAHRPRRRGRPGVIAPPLSGPTGFVPGNGPRRPRLEQREPQLSRAA</sequence>
<evidence type="ECO:0000313" key="3">
    <source>
        <dbReference type="Proteomes" id="UP000005324"/>
    </source>
</evidence>
<feature type="region of interest" description="Disordered" evidence="1">
    <location>
        <begin position="78"/>
        <end position="124"/>
    </location>
</feature>
<dbReference type="HOGENOM" id="CLU_2002172_0_0_5"/>
<dbReference type="Gene3D" id="1.20.1600.10">
    <property type="entry name" value="Outer membrane efflux proteins (OEP)"/>
    <property type="match status" value="1"/>
</dbReference>
<dbReference type="Proteomes" id="UP000005324">
    <property type="component" value="Unassembled WGS sequence"/>
</dbReference>
<gene>
    <name evidence="2" type="ORF">HMPREF0731_3092</name>
</gene>
<comment type="caution">
    <text evidence="2">The sequence shown here is derived from an EMBL/GenBank/DDBJ whole genome shotgun (WGS) entry which is preliminary data.</text>
</comment>